<feature type="domain" description="DDE Tnp4" evidence="8">
    <location>
        <begin position="109"/>
        <end position="273"/>
    </location>
</feature>
<dbReference type="EMBL" id="BGPR01080359">
    <property type="protein sequence ID" value="GBL78402.1"/>
    <property type="molecule type" value="Genomic_DNA"/>
</dbReference>
<evidence type="ECO:0000256" key="6">
    <source>
        <dbReference type="ARBA" id="ARBA00022801"/>
    </source>
</evidence>
<evidence type="ECO:0000256" key="7">
    <source>
        <dbReference type="ARBA" id="ARBA00023242"/>
    </source>
</evidence>
<keyword evidence="6" id="KW-0378">Hydrolase</keyword>
<comment type="subcellular location">
    <subcellularLocation>
        <location evidence="2">Nucleus</location>
    </subcellularLocation>
</comment>
<comment type="cofactor">
    <cofactor evidence="1">
        <name>a divalent metal cation</name>
        <dbReference type="ChEBI" id="CHEBI:60240"/>
    </cofactor>
</comment>
<dbReference type="GO" id="GO:0005634">
    <property type="term" value="C:nucleus"/>
    <property type="evidence" value="ECO:0007669"/>
    <property type="project" value="UniProtKB-SubCell"/>
</dbReference>
<dbReference type="OrthoDB" id="6417243at2759"/>
<keyword evidence="4" id="KW-0540">Nuclease</keyword>
<dbReference type="Pfam" id="PF13359">
    <property type="entry name" value="DDE_Tnp_4"/>
    <property type="match status" value="1"/>
</dbReference>
<comment type="similarity">
    <text evidence="3">Belongs to the HARBI1 family.</text>
</comment>
<evidence type="ECO:0000313" key="11">
    <source>
        <dbReference type="Proteomes" id="UP000499080"/>
    </source>
</evidence>
<feature type="domain" description="Transposase Helix-turn-helix" evidence="9">
    <location>
        <begin position="28"/>
        <end position="67"/>
    </location>
</feature>
<dbReference type="GO" id="GO:0004518">
    <property type="term" value="F:nuclease activity"/>
    <property type="evidence" value="ECO:0007669"/>
    <property type="project" value="UniProtKB-KW"/>
</dbReference>
<dbReference type="InterPro" id="IPR027806">
    <property type="entry name" value="HARBI1_dom"/>
</dbReference>
<evidence type="ECO:0000259" key="8">
    <source>
        <dbReference type="Pfam" id="PF13359"/>
    </source>
</evidence>
<organism evidence="10 11">
    <name type="scientific">Araneus ventricosus</name>
    <name type="common">Orbweaver spider</name>
    <name type="synonym">Epeira ventricosa</name>
    <dbReference type="NCBI Taxonomy" id="182803"/>
    <lineage>
        <taxon>Eukaryota</taxon>
        <taxon>Metazoa</taxon>
        <taxon>Ecdysozoa</taxon>
        <taxon>Arthropoda</taxon>
        <taxon>Chelicerata</taxon>
        <taxon>Arachnida</taxon>
        <taxon>Araneae</taxon>
        <taxon>Araneomorphae</taxon>
        <taxon>Entelegynae</taxon>
        <taxon>Araneoidea</taxon>
        <taxon>Araneidae</taxon>
        <taxon>Araneus</taxon>
    </lineage>
</organism>
<name>A0A4Y2AEZ6_ARAVE</name>
<evidence type="ECO:0000256" key="5">
    <source>
        <dbReference type="ARBA" id="ARBA00022723"/>
    </source>
</evidence>
<dbReference type="InterPro" id="IPR027805">
    <property type="entry name" value="Transposase_HTH_dom"/>
</dbReference>
<dbReference type="PANTHER" id="PTHR22930">
    <property type="match status" value="1"/>
</dbReference>
<reference evidence="10 11" key="1">
    <citation type="journal article" date="2019" name="Sci. Rep.">
        <title>Orb-weaving spider Araneus ventricosus genome elucidates the spidroin gene catalogue.</title>
        <authorList>
            <person name="Kono N."/>
            <person name="Nakamura H."/>
            <person name="Ohtoshi R."/>
            <person name="Moran D.A.P."/>
            <person name="Shinohara A."/>
            <person name="Yoshida Y."/>
            <person name="Fujiwara M."/>
            <person name="Mori M."/>
            <person name="Tomita M."/>
            <person name="Arakawa K."/>
        </authorList>
    </citation>
    <scope>NUCLEOTIDE SEQUENCE [LARGE SCALE GENOMIC DNA]</scope>
</reference>
<dbReference type="GO" id="GO:0016787">
    <property type="term" value="F:hydrolase activity"/>
    <property type="evidence" value="ECO:0007669"/>
    <property type="project" value="UniProtKB-KW"/>
</dbReference>
<proteinExistence type="inferred from homology"/>
<evidence type="ECO:0000256" key="2">
    <source>
        <dbReference type="ARBA" id="ARBA00004123"/>
    </source>
</evidence>
<evidence type="ECO:0000259" key="9">
    <source>
        <dbReference type="Pfam" id="PF13613"/>
    </source>
</evidence>
<keyword evidence="7" id="KW-0539">Nucleus</keyword>
<dbReference type="PANTHER" id="PTHR22930:SF269">
    <property type="entry name" value="NUCLEASE HARBI1-LIKE PROTEIN"/>
    <property type="match status" value="1"/>
</dbReference>
<evidence type="ECO:0000256" key="1">
    <source>
        <dbReference type="ARBA" id="ARBA00001968"/>
    </source>
</evidence>
<accession>A0A4Y2AEZ6</accession>
<evidence type="ECO:0000256" key="3">
    <source>
        <dbReference type="ARBA" id="ARBA00006958"/>
    </source>
</evidence>
<sequence>MSERTFNYILSNICSAIQKRDTHFRLCIPPKEMFAITLRYLATGRSFTDLSYSYQVGVTTASRIVKTTCFHIWSILQNKHFPTATQGNWLEIAKNFEKYAHFPRCLGAIDGKHIRIVNFPHEGSMNFNYKKYHSIILLAVADADYKFSYVNIGGYGKDCDSNILQQTEFWTLLCTKKLNIPYPTPLPPEGIKVPYVFVADDAFPMQENIMRSYGGHKLSTKQKIFNYRLCKARRYVECAFGILSNKWRIFHTPLNLSKETAIQVVKASVVLHNIVREMDGFRSDDLLTFPLQPLKQNKTETSKHSGRGIRTCFANFFTSAEGSLPWQLAKI</sequence>
<dbReference type="Proteomes" id="UP000499080">
    <property type="component" value="Unassembled WGS sequence"/>
</dbReference>
<dbReference type="Pfam" id="PF13613">
    <property type="entry name" value="HTH_Tnp_4"/>
    <property type="match status" value="1"/>
</dbReference>
<comment type="caution">
    <text evidence="10">The sequence shown here is derived from an EMBL/GenBank/DDBJ whole genome shotgun (WGS) entry which is preliminary data.</text>
</comment>
<gene>
    <name evidence="10" type="primary">At3g55350_5</name>
    <name evidence="10" type="ORF">AVEN_136065_1</name>
</gene>
<evidence type="ECO:0000313" key="10">
    <source>
        <dbReference type="EMBL" id="GBL78402.1"/>
    </source>
</evidence>
<keyword evidence="5" id="KW-0479">Metal-binding</keyword>
<keyword evidence="11" id="KW-1185">Reference proteome</keyword>
<evidence type="ECO:0000256" key="4">
    <source>
        <dbReference type="ARBA" id="ARBA00022722"/>
    </source>
</evidence>
<dbReference type="AlphaFoldDB" id="A0A4Y2AEZ6"/>
<protein>
    <submittedName>
        <fullName evidence="10">Protein ALP1-like</fullName>
    </submittedName>
</protein>
<dbReference type="GO" id="GO:0046872">
    <property type="term" value="F:metal ion binding"/>
    <property type="evidence" value="ECO:0007669"/>
    <property type="project" value="UniProtKB-KW"/>
</dbReference>
<dbReference type="InterPro" id="IPR045249">
    <property type="entry name" value="HARBI1-like"/>
</dbReference>